<evidence type="ECO:0000313" key="2">
    <source>
        <dbReference type="EMBL" id="MFC3209247.1"/>
    </source>
</evidence>
<comment type="caution">
    <text evidence="2">The sequence shown here is derived from an EMBL/GenBank/DDBJ whole genome shotgun (WGS) entry which is preliminary data.</text>
</comment>
<dbReference type="EMBL" id="JBHRTK010000034">
    <property type="protein sequence ID" value="MFC3209247.1"/>
    <property type="molecule type" value="Genomic_DNA"/>
</dbReference>
<proteinExistence type="predicted"/>
<sequence>MMRKLLSKAAVAAAFVLGLAVTDAAALDAREAGAVVTILEKLSAETGKTVFYDEEAAQEWFEIDDESSQLIPAAGFSDDTWKAAFDHTMMGFIASIPQAELEQMMEEFADKLGELGKMTPQQKQAAREMLRAEMGNFDAIREQGARYRSAVAPHAARLRLLSLQK</sequence>
<protein>
    <recommendedName>
        <fullName evidence="4">DUF2059 domain-containing protein</fullName>
    </recommendedName>
</protein>
<dbReference type="Proteomes" id="UP001595583">
    <property type="component" value="Unassembled WGS sequence"/>
</dbReference>
<feature type="chain" id="PRO_5047420517" description="DUF2059 domain-containing protein" evidence="1">
    <location>
        <begin position="26"/>
        <end position="165"/>
    </location>
</feature>
<accession>A0ABV7KKH1</accession>
<reference evidence="3" key="1">
    <citation type="journal article" date="2019" name="Int. J. Syst. Evol. Microbiol.">
        <title>The Global Catalogue of Microorganisms (GCM) 10K type strain sequencing project: providing services to taxonomists for standard genome sequencing and annotation.</title>
        <authorList>
            <consortium name="The Broad Institute Genomics Platform"/>
            <consortium name="The Broad Institute Genome Sequencing Center for Infectious Disease"/>
            <person name="Wu L."/>
            <person name="Ma J."/>
        </authorList>
    </citation>
    <scope>NUCLEOTIDE SEQUENCE [LARGE SCALE GENOMIC DNA]</scope>
    <source>
        <strain evidence="3">KCTC 52165</strain>
    </source>
</reference>
<gene>
    <name evidence="2" type="ORF">ACFOHJ_23785</name>
</gene>
<dbReference type="RefSeq" id="WP_378225469.1">
    <property type="nucleotide sequence ID" value="NZ_JBHRTK010000034.1"/>
</dbReference>
<keyword evidence="3" id="KW-1185">Reference proteome</keyword>
<name>A0ABV7KKH1_9HYPH</name>
<feature type="signal peptide" evidence="1">
    <location>
        <begin position="1"/>
        <end position="25"/>
    </location>
</feature>
<evidence type="ECO:0000256" key="1">
    <source>
        <dbReference type="SAM" id="SignalP"/>
    </source>
</evidence>
<evidence type="ECO:0008006" key="4">
    <source>
        <dbReference type="Google" id="ProtNLM"/>
    </source>
</evidence>
<evidence type="ECO:0000313" key="3">
    <source>
        <dbReference type="Proteomes" id="UP001595583"/>
    </source>
</evidence>
<keyword evidence="1" id="KW-0732">Signal</keyword>
<organism evidence="2 3">
    <name type="scientific">Aquamicrobium soli</name>
    <dbReference type="NCBI Taxonomy" id="1811518"/>
    <lineage>
        <taxon>Bacteria</taxon>
        <taxon>Pseudomonadati</taxon>
        <taxon>Pseudomonadota</taxon>
        <taxon>Alphaproteobacteria</taxon>
        <taxon>Hyphomicrobiales</taxon>
        <taxon>Phyllobacteriaceae</taxon>
        <taxon>Aquamicrobium</taxon>
    </lineage>
</organism>